<name>A0A5N8W7C6_9ACTN</name>
<dbReference type="AlphaFoldDB" id="A0A5N8W7C6"/>
<dbReference type="RefSeq" id="WP_152787831.1">
    <property type="nucleotide sequence ID" value="NZ_BAABEQ010000038.1"/>
</dbReference>
<keyword evidence="3" id="KW-1185">Reference proteome</keyword>
<evidence type="ECO:0000256" key="1">
    <source>
        <dbReference type="SAM" id="SignalP"/>
    </source>
</evidence>
<gene>
    <name evidence="2" type="ORF">FNH04_24830</name>
</gene>
<dbReference type="Proteomes" id="UP000326979">
    <property type="component" value="Unassembled WGS sequence"/>
</dbReference>
<evidence type="ECO:0000313" key="2">
    <source>
        <dbReference type="EMBL" id="MPY43012.1"/>
    </source>
</evidence>
<comment type="caution">
    <text evidence="2">The sequence shown here is derived from an EMBL/GenBank/DDBJ whole genome shotgun (WGS) entry which is preliminary data.</text>
</comment>
<keyword evidence="1" id="KW-0732">Signal</keyword>
<protein>
    <submittedName>
        <fullName evidence="2">Uncharacterized protein</fullName>
    </submittedName>
</protein>
<sequence>MKFVFRKTIVALVAGSFLALAAGPSSAASSGNSGAAAACPSPGWRVKAGNSAKVYVVDPNGELLHIPDPTVYFNLWDSWDGILTIDSSLLDSCWPKKWSIGNSRLARRSGDDQIFIWDGSAGGYRWIIDAWVFEHKYGFSWSKVRTVEAITPVESAPEWF</sequence>
<proteinExistence type="predicted"/>
<accession>A0A5N8W7C6</accession>
<organism evidence="2 3">
    <name type="scientific">Streptomyces phyllanthi</name>
    <dbReference type="NCBI Taxonomy" id="1803180"/>
    <lineage>
        <taxon>Bacteria</taxon>
        <taxon>Bacillati</taxon>
        <taxon>Actinomycetota</taxon>
        <taxon>Actinomycetes</taxon>
        <taxon>Kitasatosporales</taxon>
        <taxon>Streptomycetaceae</taxon>
        <taxon>Streptomyces</taxon>
    </lineage>
</organism>
<feature type="chain" id="PRO_5024909920" evidence="1">
    <location>
        <begin position="28"/>
        <end position="160"/>
    </location>
</feature>
<reference evidence="2 3" key="1">
    <citation type="submission" date="2019-07" db="EMBL/GenBank/DDBJ databases">
        <title>New species of Amycolatopsis and Streptomyces.</title>
        <authorList>
            <person name="Duangmal K."/>
            <person name="Teo W.F.A."/>
            <person name="Lipun K."/>
        </authorList>
    </citation>
    <scope>NUCLEOTIDE SEQUENCE [LARGE SCALE GENOMIC DNA]</scope>
    <source>
        <strain evidence="2 3">TISTR 2346</strain>
    </source>
</reference>
<feature type="signal peptide" evidence="1">
    <location>
        <begin position="1"/>
        <end position="27"/>
    </location>
</feature>
<evidence type="ECO:0000313" key="3">
    <source>
        <dbReference type="Proteomes" id="UP000326979"/>
    </source>
</evidence>
<dbReference type="OrthoDB" id="3692954at2"/>
<dbReference type="EMBL" id="VJZE01000193">
    <property type="protein sequence ID" value="MPY43012.1"/>
    <property type="molecule type" value="Genomic_DNA"/>
</dbReference>